<dbReference type="InterPro" id="IPR027417">
    <property type="entry name" value="P-loop_NTPase"/>
</dbReference>
<evidence type="ECO:0000313" key="3">
    <source>
        <dbReference type="EMBL" id="CCB49335.1"/>
    </source>
</evidence>
<evidence type="ECO:0000313" key="4">
    <source>
        <dbReference type="Proteomes" id="UP000009183"/>
    </source>
</evidence>
<keyword evidence="1" id="KW-0547">Nucleotide-binding</keyword>
<dbReference type="AlphaFoldDB" id="F6HAV0"/>
<reference evidence="4" key="1">
    <citation type="journal article" date="2007" name="Nature">
        <title>The grapevine genome sequence suggests ancestral hexaploidization in major angiosperm phyla.</title>
        <authorList>
            <consortium name="The French-Italian Public Consortium for Grapevine Genome Characterization."/>
            <person name="Jaillon O."/>
            <person name="Aury J.-M."/>
            <person name="Noel B."/>
            <person name="Policriti A."/>
            <person name="Clepet C."/>
            <person name="Casagrande A."/>
            <person name="Choisne N."/>
            <person name="Aubourg S."/>
            <person name="Vitulo N."/>
            <person name="Jubin C."/>
            <person name="Vezzi A."/>
            <person name="Legeai F."/>
            <person name="Hugueney P."/>
            <person name="Dasilva C."/>
            <person name="Horner D."/>
            <person name="Mica E."/>
            <person name="Jublot D."/>
            <person name="Poulain J."/>
            <person name="Bruyere C."/>
            <person name="Billault A."/>
            <person name="Segurens B."/>
            <person name="Gouyvenoux M."/>
            <person name="Ugarte E."/>
            <person name="Cattonaro F."/>
            <person name="Anthouard V."/>
            <person name="Vico V."/>
            <person name="Del Fabbro C."/>
            <person name="Alaux M."/>
            <person name="Di Gaspero G."/>
            <person name="Dumas V."/>
            <person name="Felice N."/>
            <person name="Paillard S."/>
            <person name="Juman I."/>
            <person name="Moroldo M."/>
            <person name="Scalabrin S."/>
            <person name="Canaguier A."/>
            <person name="Le Clainche I."/>
            <person name="Malacrida G."/>
            <person name="Durand E."/>
            <person name="Pesole G."/>
            <person name="Laucou V."/>
            <person name="Chatelet P."/>
            <person name="Merdinoglu D."/>
            <person name="Delledonne M."/>
            <person name="Pezzotti M."/>
            <person name="Lecharny A."/>
            <person name="Scarpelli C."/>
            <person name="Artiguenave F."/>
            <person name="Pe M.E."/>
            <person name="Valle G."/>
            <person name="Morgante M."/>
            <person name="Caboche M."/>
            <person name="Adam-Blondon A.-F."/>
            <person name="Weissenbach J."/>
            <person name="Quetier F."/>
            <person name="Wincker P."/>
        </authorList>
    </citation>
    <scope>NUCLEOTIDE SEQUENCE [LARGE SCALE GENOMIC DNA]</scope>
    <source>
        <strain evidence="4">cv. Pinot noir / PN40024</strain>
    </source>
</reference>
<dbReference type="GO" id="GO:0005524">
    <property type="term" value="F:ATP binding"/>
    <property type="evidence" value="ECO:0007669"/>
    <property type="project" value="UniProtKB-KW"/>
</dbReference>
<accession>F6HAV0</accession>
<dbReference type="PaxDb" id="29760-VIT_16s0022g00500.t01"/>
<keyword evidence="4" id="KW-1185">Reference proteome</keyword>
<protein>
    <submittedName>
        <fullName evidence="3">Uncharacterized protein</fullName>
    </submittedName>
</protein>
<gene>
    <name evidence="3" type="ordered locus">VIT_16s0022g00500</name>
</gene>
<name>F6HAV0_VITVI</name>
<dbReference type="InterPro" id="IPR050173">
    <property type="entry name" value="ABC_transporter_C-like"/>
</dbReference>
<dbReference type="eggNOG" id="KOG0054">
    <property type="taxonomic scope" value="Eukaryota"/>
</dbReference>
<dbReference type="Proteomes" id="UP000009183">
    <property type="component" value="Chromosome 16"/>
</dbReference>
<dbReference type="PANTHER" id="PTHR24223:SF108">
    <property type="entry name" value="ABC TRANSPORTER C FAMILY MEMBER 8"/>
    <property type="match status" value="1"/>
</dbReference>
<dbReference type="PANTHER" id="PTHR24223">
    <property type="entry name" value="ATP-BINDING CASSETTE SUB-FAMILY C"/>
    <property type="match status" value="1"/>
</dbReference>
<dbReference type="Gene3D" id="3.40.50.300">
    <property type="entry name" value="P-loop containing nucleotide triphosphate hydrolases"/>
    <property type="match status" value="1"/>
</dbReference>
<organism evidence="3 4">
    <name type="scientific">Vitis vinifera</name>
    <name type="common">Grape</name>
    <dbReference type="NCBI Taxonomy" id="29760"/>
    <lineage>
        <taxon>Eukaryota</taxon>
        <taxon>Viridiplantae</taxon>
        <taxon>Streptophyta</taxon>
        <taxon>Embryophyta</taxon>
        <taxon>Tracheophyta</taxon>
        <taxon>Spermatophyta</taxon>
        <taxon>Magnoliopsida</taxon>
        <taxon>eudicotyledons</taxon>
        <taxon>Gunneridae</taxon>
        <taxon>Pentapetalae</taxon>
        <taxon>rosids</taxon>
        <taxon>Vitales</taxon>
        <taxon>Vitaceae</taxon>
        <taxon>Viteae</taxon>
        <taxon>Vitis</taxon>
    </lineage>
</organism>
<proteinExistence type="predicted"/>
<dbReference type="HOGENOM" id="CLU_2377042_0_0_1"/>
<evidence type="ECO:0000256" key="2">
    <source>
        <dbReference type="ARBA" id="ARBA00022840"/>
    </source>
</evidence>
<sequence>MAALAHKIVILVTHQVEFLSEVNKILVVEAGQITQSGSYEELLTSGTTFEQLVNAYKNAITILEFPNDVQVEPQKLNQNLLEKSHGFLSTKENSE</sequence>
<dbReference type="InParanoid" id="F6HAV0"/>
<dbReference type="EMBL" id="FN595506">
    <property type="protein sequence ID" value="CCB49335.1"/>
    <property type="molecule type" value="Genomic_DNA"/>
</dbReference>
<evidence type="ECO:0000256" key="1">
    <source>
        <dbReference type="ARBA" id="ARBA00022741"/>
    </source>
</evidence>
<keyword evidence="2" id="KW-0067">ATP-binding</keyword>
<dbReference type="SUPFAM" id="SSF52540">
    <property type="entry name" value="P-loop containing nucleoside triphosphate hydrolases"/>
    <property type="match status" value="1"/>
</dbReference>